<sequence>MSHDSVLASHRQESNRLYQLLTDPGSRYLVLQGLVTIILSYELLFGIHSVISRVMSHTLVIGFWLGMVAIAILPKAVLVSAWFSAGLVTIDTILVTSVIYLSGNARSDIYIAYFVLVLVAASVRRLSHVLGLSLLLSVGYAVVLYEGILQTGTMATGQLLGIPVLLVMAVFYGVALENTAVAQEEKASLLKDVEGLKRTEDELSTAKTQLEARIKTLKEDLTSANAELREGQIARQGLERRLQEAQKMEAFGRVAARIAGEFGALFAGIGKQTGIMLSRCQANDPLRSSADEIFKIGEKAATLTAQLIALNLEDRPVCAMVSVHAVLADLQGMMKSLLRSGIELTIQTQKQVVFAEVDREGLETVIFHLLVNARDAMPNGGRLSIEVKTLEDASRSNPPLPMGMKYPQVLIEITDTGTGMNLNTQTYMFEPFFSTKETNIGLGLTAVYKIVKQNGGSLDVNSRPGQGTTVRLFFPVASLTGVREELISTTMVAKGNETILLVEENEIARKLALSALQRYRYRVLEAASSVEALMLTQQYHGILHLTVSPLIMPEIGGRELARRLMNQHPKMKALFVSGYDDETMQHHRINQRFVLQHPYRQSGLIEKVRETLDAA</sequence>
<dbReference type="KEGG" id="nkf:Nkreftii_000416"/>
<dbReference type="InterPro" id="IPR036890">
    <property type="entry name" value="HATPase_C_sf"/>
</dbReference>
<dbReference type="Gene3D" id="1.10.287.130">
    <property type="match status" value="1"/>
</dbReference>
<evidence type="ECO:0000256" key="3">
    <source>
        <dbReference type="PROSITE-ProRule" id="PRU00169"/>
    </source>
</evidence>
<dbReference type="EC" id="2.7.13.3" evidence="2"/>
<dbReference type="InterPro" id="IPR004358">
    <property type="entry name" value="Sig_transdc_His_kin-like_C"/>
</dbReference>
<keyword evidence="5" id="KW-0472">Membrane</keyword>
<evidence type="ECO:0000259" key="6">
    <source>
        <dbReference type="PROSITE" id="PS50109"/>
    </source>
</evidence>
<feature type="transmembrane region" description="Helical" evidence="5">
    <location>
        <begin position="54"/>
        <end position="73"/>
    </location>
</feature>
<dbReference type="SMART" id="SM00387">
    <property type="entry name" value="HATPase_c"/>
    <property type="match status" value="1"/>
</dbReference>
<feature type="transmembrane region" description="Helical" evidence="5">
    <location>
        <begin position="159"/>
        <end position="176"/>
    </location>
</feature>
<dbReference type="PANTHER" id="PTHR43065">
    <property type="entry name" value="SENSOR HISTIDINE KINASE"/>
    <property type="match status" value="1"/>
</dbReference>
<dbReference type="SUPFAM" id="SSF52172">
    <property type="entry name" value="CheY-like"/>
    <property type="match status" value="1"/>
</dbReference>
<proteinExistence type="predicted"/>
<evidence type="ECO:0000313" key="9">
    <source>
        <dbReference type="Proteomes" id="UP000593737"/>
    </source>
</evidence>
<keyword evidence="5" id="KW-0812">Transmembrane</keyword>
<reference evidence="8 9" key="1">
    <citation type="journal article" date="2020" name="ISME J.">
        <title>Enrichment and physiological characterization of a novel comammox Nitrospira indicates ammonium inhibition of complete nitrification.</title>
        <authorList>
            <person name="Sakoula D."/>
            <person name="Koch H."/>
            <person name="Frank J."/>
            <person name="Jetten M.S.M."/>
            <person name="van Kessel M.A.H.J."/>
            <person name="Lucker S."/>
        </authorList>
    </citation>
    <scope>NUCLEOTIDE SEQUENCE [LARGE SCALE GENOMIC DNA]</scope>
    <source>
        <strain evidence="8">Comreactor17</strain>
    </source>
</reference>
<feature type="domain" description="Histidine kinase" evidence="6">
    <location>
        <begin position="257"/>
        <end position="478"/>
    </location>
</feature>
<evidence type="ECO:0000256" key="4">
    <source>
        <dbReference type="SAM" id="Coils"/>
    </source>
</evidence>
<dbReference type="PANTHER" id="PTHR43065:SF42">
    <property type="entry name" value="TWO-COMPONENT SENSOR PPRA"/>
    <property type="match status" value="1"/>
</dbReference>
<dbReference type="GO" id="GO:0004673">
    <property type="term" value="F:protein histidine kinase activity"/>
    <property type="evidence" value="ECO:0007669"/>
    <property type="project" value="UniProtKB-EC"/>
</dbReference>
<evidence type="ECO:0000256" key="5">
    <source>
        <dbReference type="SAM" id="Phobius"/>
    </source>
</evidence>
<dbReference type="PRINTS" id="PR00344">
    <property type="entry name" value="BCTRLSENSOR"/>
</dbReference>
<dbReference type="EMBL" id="CP047423">
    <property type="protein sequence ID" value="QPD02642.1"/>
    <property type="molecule type" value="Genomic_DNA"/>
</dbReference>
<feature type="domain" description="Response regulatory" evidence="7">
    <location>
        <begin position="498"/>
        <end position="612"/>
    </location>
</feature>
<accession>A0A7S8IWL2</accession>
<dbReference type="GO" id="GO:0000160">
    <property type="term" value="P:phosphorelay signal transduction system"/>
    <property type="evidence" value="ECO:0007669"/>
    <property type="project" value="InterPro"/>
</dbReference>
<comment type="caution">
    <text evidence="3">Lacks conserved residue(s) required for the propagation of feature annotation.</text>
</comment>
<dbReference type="InterPro" id="IPR005467">
    <property type="entry name" value="His_kinase_dom"/>
</dbReference>
<dbReference type="PROSITE" id="PS50110">
    <property type="entry name" value="RESPONSE_REGULATORY"/>
    <property type="match status" value="1"/>
</dbReference>
<dbReference type="InterPro" id="IPR011006">
    <property type="entry name" value="CheY-like_superfamily"/>
</dbReference>
<evidence type="ECO:0000256" key="1">
    <source>
        <dbReference type="ARBA" id="ARBA00000085"/>
    </source>
</evidence>
<dbReference type="Proteomes" id="UP000593737">
    <property type="component" value="Chromosome"/>
</dbReference>
<dbReference type="SUPFAM" id="SSF55874">
    <property type="entry name" value="ATPase domain of HSP90 chaperone/DNA topoisomerase II/histidine kinase"/>
    <property type="match status" value="1"/>
</dbReference>
<dbReference type="Pfam" id="PF02518">
    <property type="entry name" value="HATPase_c"/>
    <property type="match status" value="1"/>
</dbReference>
<organism evidence="8 9">
    <name type="scientific">Candidatus Nitrospira kreftii</name>
    <dbReference type="NCBI Taxonomy" id="2652173"/>
    <lineage>
        <taxon>Bacteria</taxon>
        <taxon>Pseudomonadati</taxon>
        <taxon>Nitrospirota</taxon>
        <taxon>Nitrospiria</taxon>
        <taxon>Nitrospirales</taxon>
        <taxon>Nitrospiraceae</taxon>
        <taxon>Nitrospira</taxon>
    </lineage>
</organism>
<dbReference type="Gene3D" id="3.40.50.2300">
    <property type="match status" value="1"/>
</dbReference>
<dbReference type="AlphaFoldDB" id="A0A7S8IWL2"/>
<name>A0A7S8IWL2_9BACT</name>
<dbReference type="Pfam" id="PF00072">
    <property type="entry name" value="Response_reg"/>
    <property type="match status" value="1"/>
</dbReference>
<gene>
    <name evidence="8" type="ORF">Nkreftii_000416</name>
</gene>
<feature type="transmembrane region" description="Helical" evidence="5">
    <location>
        <begin position="129"/>
        <end position="147"/>
    </location>
</feature>
<dbReference type="InterPro" id="IPR003594">
    <property type="entry name" value="HATPase_dom"/>
</dbReference>
<dbReference type="SMART" id="SM00448">
    <property type="entry name" value="REC"/>
    <property type="match status" value="1"/>
</dbReference>
<dbReference type="PROSITE" id="PS50109">
    <property type="entry name" value="HIS_KIN"/>
    <property type="match status" value="1"/>
</dbReference>
<dbReference type="Gene3D" id="3.30.565.10">
    <property type="entry name" value="Histidine kinase-like ATPase, C-terminal domain"/>
    <property type="match status" value="1"/>
</dbReference>
<comment type="catalytic activity">
    <reaction evidence="1">
        <text>ATP + protein L-histidine = ADP + protein N-phospho-L-histidine.</text>
        <dbReference type="EC" id="2.7.13.3"/>
    </reaction>
</comment>
<feature type="transmembrane region" description="Helical" evidence="5">
    <location>
        <begin position="28"/>
        <end position="47"/>
    </location>
</feature>
<feature type="transmembrane region" description="Helical" evidence="5">
    <location>
        <begin position="107"/>
        <end position="123"/>
    </location>
</feature>
<keyword evidence="4" id="KW-0175">Coiled coil</keyword>
<protein>
    <recommendedName>
        <fullName evidence="2">histidine kinase</fullName>
        <ecNumber evidence="2">2.7.13.3</ecNumber>
    </recommendedName>
</protein>
<keyword evidence="5" id="KW-1133">Transmembrane helix</keyword>
<evidence type="ECO:0000313" key="8">
    <source>
        <dbReference type="EMBL" id="QPD02642.1"/>
    </source>
</evidence>
<evidence type="ECO:0000256" key="2">
    <source>
        <dbReference type="ARBA" id="ARBA00012438"/>
    </source>
</evidence>
<dbReference type="InterPro" id="IPR001789">
    <property type="entry name" value="Sig_transdc_resp-reg_receiver"/>
</dbReference>
<evidence type="ECO:0000259" key="7">
    <source>
        <dbReference type="PROSITE" id="PS50110"/>
    </source>
</evidence>
<feature type="coiled-coil region" evidence="4">
    <location>
        <begin position="193"/>
        <end position="248"/>
    </location>
</feature>